<dbReference type="GO" id="GO:0005634">
    <property type="term" value="C:nucleus"/>
    <property type="evidence" value="ECO:0007669"/>
    <property type="project" value="UniProtKB-SubCell"/>
</dbReference>
<evidence type="ECO:0000313" key="9">
    <source>
        <dbReference type="Proteomes" id="UP001438707"/>
    </source>
</evidence>
<keyword evidence="9" id="KW-1185">Reference proteome</keyword>
<dbReference type="InterPro" id="IPR042536">
    <property type="entry name" value="TFIIIC_tauA_Sfc1"/>
</dbReference>
<accession>A0AAW1RY54</accession>
<proteinExistence type="predicted"/>
<evidence type="ECO:0000313" key="8">
    <source>
        <dbReference type="EMBL" id="KAK9838763.1"/>
    </source>
</evidence>
<dbReference type="GO" id="GO:0000127">
    <property type="term" value="C:transcription factor TFIIIC complex"/>
    <property type="evidence" value="ECO:0007669"/>
    <property type="project" value="InterPro"/>
</dbReference>
<dbReference type="Proteomes" id="UP001438707">
    <property type="component" value="Unassembled WGS sequence"/>
</dbReference>
<dbReference type="GO" id="GO:0001003">
    <property type="term" value="F:RNA polymerase III type 2 promoter sequence-specific DNA binding"/>
    <property type="evidence" value="ECO:0007669"/>
    <property type="project" value="TreeGrafter"/>
</dbReference>
<feature type="compositionally biased region" description="Acidic residues" evidence="5">
    <location>
        <begin position="536"/>
        <end position="556"/>
    </location>
</feature>
<evidence type="ECO:0000256" key="2">
    <source>
        <dbReference type="ARBA" id="ARBA00023125"/>
    </source>
</evidence>
<feature type="domain" description="Transcription factor IIIC subunit Tfc1/Sfc1 triple barrel" evidence="7">
    <location>
        <begin position="15"/>
        <end position="113"/>
    </location>
</feature>
<feature type="compositionally biased region" description="Low complexity" evidence="5">
    <location>
        <begin position="411"/>
        <end position="425"/>
    </location>
</feature>
<reference evidence="8 9" key="1">
    <citation type="journal article" date="2024" name="Nat. Commun.">
        <title>Phylogenomics reveals the evolutionary origins of lichenization in chlorophyte algae.</title>
        <authorList>
            <person name="Puginier C."/>
            <person name="Libourel C."/>
            <person name="Otte J."/>
            <person name="Skaloud P."/>
            <person name="Haon M."/>
            <person name="Grisel S."/>
            <person name="Petersen M."/>
            <person name="Berrin J.G."/>
            <person name="Delaux P.M."/>
            <person name="Dal Grande F."/>
            <person name="Keller J."/>
        </authorList>
    </citation>
    <scope>NUCLEOTIDE SEQUENCE [LARGE SCALE GENOMIC DNA]</scope>
    <source>
        <strain evidence="8 9">SAG 2145</strain>
    </source>
</reference>
<dbReference type="GO" id="GO:0006384">
    <property type="term" value="P:transcription initiation at RNA polymerase III promoter"/>
    <property type="evidence" value="ECO:0007669"/>
    <property type="project" value="InterPro"/>
</dbReference>
<dbReference type="InterPro" id="IPR019136">
    <property type="entry name" value="TF_IIIC_su-5_HTH"/>
</dbReference>
<gene>
    <name evidence="8" type="ORF">WJX74_002871</name>
</gene>
<evidence type="ECO:0000256" key="4">
    <source>
        <dbReference type="ARBA" id="ARBA00023242"/>
    </source>
</evidence>
<dbReference type="EMBL" id="JALJOS010000005">
    <property type="protein sequence ID" value="KAK9838763.1"/>
    <property type="molecule type" value="Genomic_DNA"/>
</dbReference>
<comment type="subcellular location">
    <subcellularLocation>
        <location evidence="1">Nucleus</location>
    </subcellularLocation>
</comment>
<evidence type="ECO:0000259" key="6">
    <source>
        <dbReference type="Pfam" id="PF09734"/>
    </source>
</evidence>
<feature type="region of interest" description="Disordered" evidence="5">
    <location>
        <begin position="494"/>
        <end position="556"/>
    </location>
</feature>
<dbReference type="Pfam" id="PF17682">
    <property type="entry name" value="Tau95_N"/>
    <property type="match status" value="1"/>
</dbReference>
<evidence type="ECO:0000256" key="5">
    <source>
        <dbReference type="SAM" id="MobiDB-lite"/>
    </source>
</evidence>
<evidence type="ECO:0008006" key="10">
    <source>
        <dbReference type="Google" id="ProtNLM"/>
    </source>
</evidence>
<feature type="domain" description="Transcription factor IIIC subunit 5 HTH" evidence="6">
    <location>
        <begin position="141"/>
        <end position="280"/>
    </location>
</feature>
<dbReference type="InterPro" id="IPR040454">
    <property type="entry name" value="TF_IIIC_Tfc1/Sfc1"/>
</dbReference>
<feature type="region of interest" description="Disordered" evidence="5">
    <location>
        <begin position="387"/>
        <end position="431"/>
    </location>
</feature>
<name>A0AAW1RY54_9CHLO</name>
<dbReference type="PANTHER" id="PTHR13230">
    <property type="entry name" value="GENERAL TRANSCRIPTION FACTOR IIIC, POLYPEPTIDE 5"/>
    <property type="match status" value="1"/>
</dbReference>
<dbReference type="AlphaFoldDB" id="A0AAW1RY54"/>
<dbReference type="InterPro" id="IPR041499">
    <property type="entry name" value="Tfc1/Sfc1_N"/>
</dbReference>
<sequence>MAQIEQTIPEAQALCVEYPGYIQNFEAALETLGGFQKIAQSFQLPKPGPLSLHFRPDDPLSHPLDGVRRELSGCLLRFSRKLGAGAQDAAPKAEIVARTTTSYSFTGIADYQYASSSVRSEPAVTEAESEPFSAGNEPLLCLPTRFSYEDAPLDYSFRSFYSKDPAEYKAGKASELPGHVWSFQDFGVPPPAFHLAARKAATDHPNHVSKLVEMFQERPAWSNASLSEQLPECPAHVLQQLLLSQGCYIFRNGPWRHLWLRNGYDPRQDASSCKWQSISYHLPPDWFEVICKSNLQSRDASALRQSLPIATNRKQLHSFQALPSSERTVLQLYDIEDDEIQRLLKPPLPRTSADAAAGWLSSDGWKLINNIVPSRFQQLLSAAEEATKGEASTQQMSADMAATPTPMKVDAPNASAAQLPAAEAAHGSCDPASTERIAAAKHATADGSLVEQPATTHEAAASAVQSGGAINGVGLQKGYLTQLLGRMNVKEGAGQGLEPIGTPADDDLSGLDLPPGDAIDQGMDPSGADTAAAVQSDDDEYQIYGDEDGEEDDDVE</sequence>
<keyword evidence="2" id="KW-0238">DNA-binding</keyword>
<evidence type="ECO:0000256" key="3">
    <source>
        <dbReference type="ARBA" id="ARBA00023163"/>
    </source>
</evidence>
<organism evidence="8 9">
    <name type="scientific">Apatococcus lobatus</name>
    <dbReference type="NCBI Taxonomy" id="904363"/>
    <lineage>
        <taxon>Eukaryota</taxon>
        <taxon>Viridiplantae</taxon>
        <taxon>Chlorophyta</taxon>
        <taxon>core chlorophytes</taxon>
        <taxon>Trebouxiophyceae</taxon>
        <taxon>Chlorellales</taxon>
        <taxon>Chlorellaceae</taxon>
        <taxon>Apatococcus</taxon>
    </lineage>
</organism>
<protein>
    <recommendedName>
        <fullName evidence="10">Transcription factor IIIC subunit 5 HTH domain-containing protein</fullName>
    </recommendedName>
</protein>
<keyword evidence="3" id="KW-0804">Transcription</keyword>
<evidence type="ECO:0000259" key="7">
    <source>
        <dbReference type="Pfam" id="PF17682"/>
    </source>
</evidence>
<keyword evidence="4" id="KW-0539">Nucleus</keyword>
<dbReference type="Pfam" id="PF09734">
    <property type="entry name" value="Tau95"/>
    <property type="match status" value="1"/>
</dbReference>
<comment type="caution">
    <text evidence="8">The sequence shown here is derived from an EMBL/GenBank/DDBJ whole genome shotgun (WGS) entry which is preliminary data.</text>
</comment>
<dbReference type="Gene3D" id="3.30.200.160">
    <property type="entry name" value="TFIIIC, subcomplex tauA, subunit Sfc1, barrel domain"/>
    <property type="match status" value="1"/>
</dbReference>
<evidence type="ECO:0000256" key="1">
    <source>
        <dbReference type="ARBA" id="ARBA00004123"/>
    </source>
</evidence>
<dbReference type="GO" id="GO:0001002">
    <property type="term" value="F:RNA polymerase III type 1 promoter sequence-specific DNA binding"/>
    <property type="evidence" value="ECO:0007669"/>
    <property type="project" value="TreeGrafter"/>
</dbReference>
<dbReference type="PANTHER" id="PTHR13230:SF5">
    <property type="entry name" value="GENERAL TRANSCRIPTION FACTOR 3C POLYPEPTIDE 5"/>
    <property type="match status" value="1"/>
</dbReference>